<name>A0A1Y3BAJ7_EURMA</name>
<protein>
    <submittedName>
        <fullName evidence="1">Uncharacterized protein</fullName>
    </submittedName>
</protein>
<dbReference type="AlphaFoldDB" id="A0A1Y3BAJ7"/>
<gene>
    <name evidence="1" type="ORF">BLA29_015541</name>
</gene>
<evidence type="ECO:0000313" key="2">
    <source>
        <dbReference type="Proteomes" id="UP000194236"/>
    </source>
</evidence>
<comment type="caution">
    <text evidence="1">The sequence shown here is derived from an EMBL/GenBank/DDBJ whole genome shotgun (WGS) entry which is preliminary data.</text>
</comment>
<keyword evidence="2" id="KW-1185">Reference proteome</keyword>
<dbReference type="Proteomes" id="UP000194236">
    <property type="component" value="Unassembled WGS sequence"/>
</dbReference>
<dbReference type="EMBL" id="MUJZ01036727">
    <property type="protein sequence ID" value="OTF76596.1"/>
    <property type="molecule type" value="Genomic_DNA"/>
</dbReference>
<organism evidence="1 2">
    <name type="scientific">Euroglyphus maynei</name>
    <name type="common">Mayne's house dust mite</name>
    <dbReference type="NCBI Taxonomy" id="6958"/>
    <lineage>
        <taxon>Eukaryota</taxon>
        <taxon>Metazoa</taxon>
        <taxon>Ecdysozoa</taxon>
        <taxon>Arthropoda</taxon>
        <taxon>Chelicerata</taxon>
        <taxon>Arachnida</taxon>
        <taxon>Acari</taxon>
        <taxon>Acariformes</taxon>
        <taxon>Sarcoptiformes</taxon>
        <taxon>Astigmata</taxon>
        <taxon>Psoroptidia</taxon>
        <taxon>Analgoidea</taxon>
        <taxon>Pyroglyphidae</taxon>
        <taxon>Pyroglyphinae</taxon>
        <taxon>Euroglyphus</taxon>
    </lineage>
</organism>
<sequence>MRSVNIGVVVSCRPNLGLKLPNWKKQRPRNWDN</sequence>
<reference evidence="1 2" key="1">
    <citation type="submission" date="2017-03" db="EMBL/GenBank/DDBJ databases">
        <title>Genome Survey of Euroglyphus maynei.</title>
        <authorList>
            <person name="Arlian L.G."/>
            <person name="Morgan M.S."/>
            <person name="Rider S.D."/>
        </authorList>
    </citation>
    <scope>NUCLEOTIDE SEQUENCE [LARGE SCALE GENOMIC DNA]</scope>
    <source>
        <strain evidence="1">Arlian Lab</strain>
        <tissue evidence="1">Whole body</tissue>
    </source>
</reference>
<accession>A0A1Y3BAJ7</accession>
<proteinExistence type="predicted"/>
<evidence type="ECO:0000313" key="1">
    <source>
        <dbReference type="EMBL" id="OTF76596.1"/>
    </source>
</evidence>